<reference evidence="2" key="1">
    <citation type="submission" date="2014-05" db="EMBL/GenBank/DDBJ databases">
        <authorList>
            <person name="Chronopoulou M."/>
        </authorList>
    </citation>
    <scope>NUCLEOTIDE SEQUENCE</scope>
    <source>
        <tissue evidence="2">Whole organism</tissue>
    </source>
</reference>
<evidence type="ECO:0000256" key="1">
    <source>
        <dbReference type="SAM" id="Phobius"/>
    </source>
</evidence>
<name>A0A0K2TZU6_LEPSM</name>
<keyword evidence="1" id="KW-0472">Membrane</keyword>
<keyword evidence="1" id="KW-0812">Transmembrane</keyword>
<protein>
    <submittedName>
        <fullName evidence="2">Uncharacterized protein</fullName>
    </submittedName>
</protein>
<accession>A0A0K2TZU6</accession>
<sequence>MVVWLLSNSQTRSLTVTLPLLPLIVPQPILLTSLASIFGPCGGFLCTISVHPEHRTDIAKHFRDL</sequence>
<organism evidence="2">
    <name type="scientific">Lepeophtheirus salmonis</name>
    <name type="common">Salmon louse</name>
    <name type="synonym">Caligus salmonis</name>
    <dbReference type="NCBI Taxonomy" id="72036"/>
    <lineage>
        <taxon>Eukaryota</taxon>
        <taxon>Metazoa</taxon>
        <taxon>Ecdysozoa</taxon>
        <taxon>Arthropoda</taxon>
        <taxon>Crustacea</taxon>
        <taxon>Multicrustacea</taxon>
        <taxon>Hexanauplia</taxon>
        <taxon>Copepoda</taxon>
        <taxon>Siphonostomatoida</taxon>
        <taxon>Caligidae</taxon>
        <taxon>Lepeophtheirus</taxon>
    </lineage>
</organism>
<proteinExistence type="predicted"/>
<evidence type="ECO:0000313" key="2">
    <source>
        <dbReference type="EMBL" id="CDW31345.1"/>
    </source>
</evidence>
<dbReference type="EMBL" id="HACA01013984">
    <property type="protein sequence ID" value="CDW31345.1"/>
    <property type="molecule type" value="Transcribed_RNA"/>
</dbReference>
<keyword evidence="1" id="KW-1133">Transmembrane helix</keyword>
<feature type="transmembrane region" description="Helical" evidence="1">
    <location>
        <begin position="29"/>
        <end position="50"/>
    </location>
</feature>
<dbReference type="AlphaFoldDB" id="A0A0K2TZU6"/>